<protein>
    <recommendedName>
        <fullName evidence="4">Cytochrome P450</fullName>
    </recommendedName>
</protein>
<gene>
    <name evidence="2" type="ORF">NQ317_008463</name>
</gene>
<evidence type="ECO:0008006" key="4">
    <source>
        <dbReference type="Google" id="ProtNLM"/>
    </source>
</evidence>
<evidence type="ECO:0000313" key="3">
    <source>
        <dbReference type="Proteomes" id="UP001162164"/>
    </source>
</evidence>
<accession>A0ABQ9JE64</accession>
<keyword evidence="1" id="KW-0472">Membrane</keyword>
<name>A0ABQ9JE64_9CUCU</name>
<evidence type="ECO:0000256" key="1">
    <source>
        <dbReference type="SAM" id="Phobius"/>
    </source>
</evidence>
<reference evidence="2" key="1">
    <citation type="journal article" date="2023" name="Insect Mol. Biol.">
        <title>Genome sequencing provides insights into the evolution of gene families encoding plant cell wall-degrading enzymes in longhorned beetles.</title>
        <authorList>
            <person name="Shin N.R."/>
            <person name="Okamura Y."/>
            <person name="Kirsch R."/>
            <person name="Pauchet Y."/>
        </authorList>
    </citation>
    <scope>NUCLEOTIDE SEQUENCE</scope>
    <source>
        <strain evidence="2">MMC_N1</strain>
    </source>
</reference>
<sequence>MNMLITSLWSIDLLLLFILITFLLHKYVTRHFDYWQKRGSALKQILGIFFKEIYDGACQPFFGVFIFDEPYLVLKSPELIKQVLISTRPTTQSNFIWHDFLSKKVQNGELTEQN</sequence>
<evidence type="ECO:0000313" key="2">
    <source>
        <dbReference type="EMBL" id="KAJ8976488.1"/>
    </source>
</evidence>
<comment type="caution">
    <text evidence="2">The sequence shown here is derived from an EMBL/GenBank/DDBJ whole genome shotgun (WGS) entry which is preliminary data.</text>
</comment>
<dbReference type="EMBL" id="JAPWTJ010000665">
    <property type="protein sequence ID" value="KAJ8976488.1"/>
    <property type="molecule type" value="Genomic_DNA"/>
</dbReference>
<feature type="transmembrane region" description="Helical" evidence="1">
    <location>
        <begin position="6"/>
        <end position="28"/>
    </location>
</feature>
<organism evidence="2 3">
    <name type="scientific">Molorchus minor</name>
    <dbReference type="NCBI Taxonomy" id="1323400"/>
    <lineage>
        <taxon>Eukaryota</taxon>
        <taxon>Metazoa</taxon>
        <taxon>Ecdysozoa</taxon>
        <taxon>Arthropoda</taxon>
        <taxon>Hexapoda</taxon>
        <taxon>Insecta</taxon>
        <taxon>Pterygota</taxon>
        <taxon>Neoptera</taxon>
        <taxon>Endopterygota</taxon>
        <taxon>Coleoptera</taxon>
        <taxon>Polyphaga</taxon>
        <taxon>Cucujiformia</taxon>
        <taxon>Chrysomeloidea</taxon>
        <taxon>Cerambycidae</taxon>
        <taxon>Lamiinae</taxon>
        <taxon>Monochamini</taxon>
        <taxon>Molorchus</taxon>
    </lineage>
</organism>
<keyword evidence="3" id="KW-1185">Reference proteome</keyword>
<keyword evidence="1" id="KW-0812">Transmembrane</keyword>
<proteinExistence type="predicted"/>
<dbReference type="Proteomes" id="UP001162164">
    <property type="component" value="Unassembled WGS sequence"/>
</dbReference>
<keyword evidence="1" id="KW-1133">Transmembrane helix</keyword>